<organism evidence="2 3">
    <name type="scientific">Clostridium manihotivorum</name>
    <dbReference type="NCBI Taxonomy" id="2320868"/>
    <lineage>
        <taxon>Bacteria</taxon>
        <taxon>Bacillati</taxon>
        <taxon>Bacillota</taxon>
        <taxon>Clostridia</taxon>
        <taxon>Eubacteriales</taxon>
        <taxon>Clostridiaceae</taxon>
        <taxon>Clostridium</taxon>
    </lineage>
</organism>
<gene>
    <name evidence="2" type="ORF">C1I91_01535</name>
</gene>
<dbReference type="RefSeq" id="WP_128210902.1">
    <property type="nucleotide sequence ID" value="NZ_CP025746.1"/>
</dbReference>
<dbReference type="Proteomes" id="UP000286268">
    <property type="component" value="Chromosome"/>
</dbReference>
<dbReference type="AlphaFoldDB" id="A0A410DN03"/>
<accession>A0A410DN03</accession>
<dbReference type="EMBL" id="CP025746">
    <property type="protein sequence ID" value="QAA30450.1"/>
    <property type="molecule type" value="Genomic_DNA"/>
</dbReference>
<reference evidence="2 3" key="1">
    <citation type="submission" date="2018-01" db="EMBL/GenBank/DDBJ databases">
        <title>Genome Sequencing and Assembly of Anaerobacter polyendosporus strain CT4.</title>
        <authorList>
            <person name="Tachaapaikoon C."/>
            <person name="Sutheeworapong S."/>
            <person name="Jenjaroenpun P."/>
            <person name="Wongsurawat T."/>
            <person name="Nookeaw I."/>
            <person name="Cheawchanlertfa P."/>
            <person name="Kosugi A."/>
            <person name="Cheevadhanarak S."/>
            <person name="Ratanakhanokchai K."/>
        </authorList>
    </citation>
    <scope>NUCLEOTIDE SEQUENCE [LARGE SCALE GENOMIC DNA]</scope>
    <source>
        <strain evidence="2 3">CT4</strain>
    </source>
</reference>
<sequence>MKHNDSIGCVVTECKYHAKDKNYCSLDQIMVVKHASRAESVESTDCGSFEEEGR</sequence>
<dbReference type="InterPro" id="IPR011437">
    <property type="entry name" value="DUF1540"/>
</dbReference>
<feature type="domain" description="DUF1540" evidence="1">
    <location>
        <begin position="7"/>
        <end position="49"/>
    </location>
</feature>
<proteinExistence type="predicted"/>
<protein>
    <submittedName>
        <fullName evidence="2">DUF1540 domain-containing protein</fullName>
    </submittedName>
</protein>
<evidence type="ECO:0000259" key="1">
    <source>
        <dbReference type="Pfam" id="PF07561"/>
    </source>
</evidence>
<keyword evidence="3" id="KW-1185">Reference proteome</keyword>
<dbReference type="KEGG" id="cmah:C1I91_01535"/>
<evidence type="ECO:0000313" key="2">
    <source>
        <dbReference type="EMBL" id="QAA30450.1"/>
    </source>
</evidence>
<dbReference type="Pfam" id="PF07561">
    <property type="entry name" value="DUF1540"/>
    <property type="match status" value="1"/>
</dbReference>
<name>A0A410DN03_9CLOT</name>
<evidence type="ECO:0000313" key="3">
    <source>
        <dbReference type="Proteomes" id="UP000286268"/>
    </source>
</evidence>
<dbReference type="OrthoDB" id="1756089at2"/>